<comment type="caution">
    <text evidence="1">The sequence shown here is derived from an EMBL/GenBank/DDBJ whole genome shotgun (WGS) entry which is preliminary data.</text>
</comment>
<evidence type="ECO:0000313" key="2">
    <source>
        <dbReference type="Proteomes" id="UP001241377"/>
    </source>
</evidence>
<sequence length="533" mass="60707">MHLRRQDALRSGALLFVLVVTILLVLPGKYNVRSYLPSPISSDSSSQPIIPAQDPALTNTPLPESYRDTLSDLKLPKQLQQYPQLYNRLHAFLSRPVRSYDEATVVNEKKCPRVLSNRLVNPDQLNGDGEFWRDEVSEETIRKKRVEMVNYLVEVIERGEDVVWNVAQLEASDRIQEAGIIADANLDIAKRARISGKDSSRRGFVSAAGNSDTTQRLLTLLRVMRKHYKVDLPFEVWTFPGELPSSSREYIELTEELGATVHEARGLVKDEGAWKNFQIKGLAITSSSFRELIYLDSDNIPLRDPTHLFESARYKNNGAAAFWPDLSKDHVDNAIWRIIGDECDLDHWTFESGQIVIDKAGNDGLNLAALHLAAYMQADHDFWFRMCGGDKDTFRWAFRALDLPFAVSPMWAVPLGQRNGFENGRFCGHTVLQYDLETAPGDEEPQPLFVHSYSEPSLNYVHQWVYQGVARGMCTDLDIWDSEPRLPEEFADYQHVEMQKLSDLPGEPFAGFENIFFDEGGRAGGWRRKRRLD</sequence>
<evidence type="ECO:0000313" key="1">
    <source>
        <dbReference type="EMBL" id="KAJ9094901.1"/>
    </source>
</evidence>
<name>A0ACC2V8C1_9TREE</name>
<dbReference type="Proteomes" id="UP001241377">
    <property type="component" value="Unassembled WGS sequence"/>
</dbReference>
<keyword evidence="2" id="KW-1185">Reference proteome</keyword>
<accession>A0ACC2V8C1</accession>
<organism evidence="1 2">
    <name type="scientific">Naganishia cerealis</name>
    <dbReference type="NCBI Taxonomy" id="610337"/>
    <lineage>
        <taxon>Eukaryota</taxon>
        <taxon>Fungi</taxon>
        <taxon>Dikarya</taxon>
        <taxon>Basidiomycota</taxon>
        <taxon>Agaricomycotina</taxon>
        <taxon>Tremellomycetes</taxon>
        <taxon>Filobasidiales</taxon>
        <taxon>Filobasidiaceae</taxon>
        <taxon>Naganishia</taxon>
    </lineage>
</organism>
<proteinExistence type="predicted"/>
<dbReference type="EMBL" id="JASBWR010000106">
    <property type="protein sequence ID" value="KAJ9094901.1"/>
    <property type="molecule type" value="Genomic_DNA"/>
</dbReference>
<gene>
    <name evidence="1" type="ORF">QFC19_007757</name>
</gene>
<protein>
    <submittedName>
        <fullName evidence="1">Uncharacterized protein</fullName>
    </submittedName>
</protein>
<reference evidence="1" key="1">
    <citation type="submission" date="2023-04" db="EMBL/GenBank/DDBJ databases">
        <title>Draft Genome sequencing of Naganishia species isolated from polar environments using Oxford Nanopore Technology.</title>
        <authorList>
            <person name="Leo P."/>
            <person name="Venkateswaran K."/>
        </authorList>
    </citation>
    <scope>NUCLEOTIDE SEQUENCE</scope>
    <source>
        <strain evidence="1">MNA-CCFEE 5261</strain>
    </source>
</reference>